<feature type="compositionally biased region" description="Polar residues" evidence="1">
    <location>
        <begin position="249"/>
        <end position="260"/>
    </location>
</feature>
<dbReference type="AlphaFoldDB" id="S7W876"/>
<dbReference type="Proteomes" id="UP000014978">
    <property type="component" value="Unassembled WGS sequence"/>
</dbReference>
<dbReference type="HOGENOM" id="CLU_1012567_0_0_1"/>
<feature type="region of interest" description="Disordered" evidence="1">
    <location>
        <begin position="244"/>
        <end position="275"/>
    </location>
</feature>
<name>S7W876_SPRLO</name>
<evidence type="ECO:0000313" key="3">
    <source>
        <dbReference type="Proteomes" id="UP000014978"/>
    </source>
</evidence>
<dbReference type="EMBL" id="ATCN01000415">
    <property type="protein sequence ID" value="EPR79065.1"/>
    <property type="molecule type" value="Genomic_DNA"/>
</dbReference>
<dbReference type="InParanoid" id="S7W876"/>
<organism evidence="2 3">
    <name type="scientific">Spraguea lophii (strain 42_110)</name>
    <name type="common">Microsporidian parasite</name>
    <dbReference type="NCBI Taxonomy" id="1358809"/>
    <lineage>
        <taxon>Eukaryota</taxon>
        <taxon>Fungi</taxon>
        <taxon>Fungi incertae sedis</taxon>
        <taxon>Microsporidia</taxon>
        <taxon>Spragueidae</taxon>
        <taxon>Spraguea</taxon>
    </lineage>
</organism>
<protein>
    <submittedName>
        <fullName evidence="2">Uncharacterized protein</fullName>
    </submittedName>
</protein>
<comment type="caution">
    <text evidence="2">The sequence shown here is derived from an EMBL/GenBank/DDBJ whole genome shotgun (WGS) entry which is preliminary data.</text>
</comment>
<accession>S7W876</accession>
<reference evidence="3" key="1">
    <citation type="journal article" date="2013" name="PLoS Genet.">
        <title>The genome of Spraguea lophii and the basis of host-microsporidian interactions.</title>
        <authorList>
            <person name="Campbell S.E."/>
            <person name="Williams T.A."/>
            <person name="Yousuf A."/>
            <person name="Soanes D.M."/>
            <person name="Paszkiewicz K.H."/>
            <person name="Williams B.A.P."/>
        </authorList>
    </citation>
    <scope>NUCLEOTIDE SEQUENCE [LARGE SCALE GENOMIC DNA]</scope>
    <source>
        <strain evidence="3">42_110</strain>
    </source>
</reference>
<keyword evidence="3" id="KW-1185">Reference proteome</keyword>
<proteinExistence type="predicted"/>
<feature type="compositionally biased region" description="Low complexity" evidence="1">
    <location>
        <begin position="261"/>
        <end position="275"/>
    </location>
</feature>
<dbReference type="VEuPathDB" id="MicrosporidiaDB:SLOPH_900"/>
<sequence>MKLHVYSVLYFIIRIRTYTYLNNLECGDLSTYLDTALRPEMIPLPPDIPTYNYSSSPPPSTIQPVNNPQYQYYKYPSQYVPSPVITPSIPVVNNKPPVNSSLTDISKLAGSLSGLISYYTPPKCKSTNSCINFGNAQVPGNNVYINPCTNIKDVNGYKSCIGNSITSLKSNIDKCRKVLGEVDACCGHDKCLEMLKSPKPKPMQIDDATIKKISDSIVNNGIIDNLLARLKQLIEQEKRNKLLAGKPVRSQQPINCSKNYQQRNTSQQNNRNTSK</sequence>
<evidence type="ECO:0000256" key="1">
    <source>
        <dbReference type="SAM" id="MobiDB-lite"/>
    </source>
</evidence>
<evidence type="ECO:0000313" key="2">
    <source>
        <dbReference type="EMBL" id="EPR79065.1"/>
    </source>
</evidence>
<gene>
    <name evidence="2" type="ORF">SLOPH_900</name>
</gene>